<dbReference type="RefSeq" id="WP_061081844.1">
    <property type="nucleotide sequence ID" value="NZ_JAAXPG010000028.1"/>
</dbReference>
<name>A0A7X6MH62_9ACTN</name>
<dbReference type="Proteomes" id="UP000553209">
    <property type="component" value="Unassembled WGS sequence"/>
</dbReference>
<proteinExistence type="predicted"/>
<evidence type="ECO:0000313" key="2">
    <source>
        <dbReference type="Proteomes" id="UP000553209"/>
    </source>
</evidence>
<dbReference type="Pfam" id="PF09344">
    <property type="entry name" value="Cas_CT1975"/>
    <property type="match status" value="1"/>
</dbReference>
<dbReference type="InterPro" id="IPR010148">
    <property type="entry name" value="CRISPR-assoc_prot_CT1975"/>
</dbReference>
<organism evidence="1 2">
    <name type="scientific">Nocardiopsis alborubida</name>
    <dbReference type="NCBI Taxonomy" id="146802"/>
    <lineage>
        <taxon>Bacteria</taxon>
        <taxon>Bacillati</taxon>
        <taxon>Actinomycetota</taxon>
        <taxon>Actinomycetes</taxon>
        <taxon>Streptosporangiales</taxon>
        <taxon>Nocardiopsidaceae</taxon>
        <taxon>Nocardiopsis</taxon>
    </lineage>
</organism>
<dbReference type="EMBL" id="JAAXPG010000028">
    <property type="protein sequence ID" value="NKZ00881.1"/>
    <property type="molecule type" value="Genomic_DNA"/>
</dbReference>
<accession>A0A7X6MH62</accession>
<dbReference type="AlphaFoldDB" id="A0A7X6MH62"/>
<evidence type="ECO:0000313" key="1">
    <source>
        <dbReference type="EMBL" id="NKZ00881.1"/>
    </source>
</evidence>
<reference evidence="1 2" key="1">
    <citation type="submission" date="2020-04" db="EMBL/GenBank/DDBJ databases">
        <title>MicrobeNet Type strains.</title>
        <authorList>
            <person name="Nicholson A.C."/>
        </authorList>
    </citation>
    <scope>NUCLEOTIDE SEQUENCE [LARGE SCALE GENOMIC DNA]</scope>
    <source>
        <strain evidence="1 2">ATCC 23612</strain>
    </source>
</reference>
<dbReference type="NCBIfam" id="TIGR01869">
    <property type="entry name" value="casC_Cse4"/>
    <property type="match status" value="1"/>
</dbReference>
<comment type="caution">
    <text evidence="1">The sequence shown here is derived from an EMBL/GenBank/DDBJ whole genome shotgun (WGS) entry which is preliminary data.</text>
</comment>
<protein>
    <submittedName>
        <fullName evidence="1">Type I-E CRISPR-associated protein Cas7/Cse4/CasC</fullName>
    </submittedName>
</protein>
<gene>
    <name evidence="1" type="primary">cas7e</name>
    <name evidence="1" type="ORF">HGB44_24885</name>
</gene>
<sequence>MSTPTFLDIHVLHTLPYSNVNRDDLGSPKTVVYGGTERTRVSSQSWKRTVRHRVEERLGDPAVRTRRIVGEIAGRLTALGWDPSLAEQGGQQIVLSAAKGGIKLEKEKEGESRATSVLFYLPVSAVDALAAIAHEHREAVAKESAKKTPKGILPADDIVAVLRSRNATVNLFGRMLAELPSTEVDGTVQFAHAFTTHGTSVEVDFFTAVDDVPKENDRGSGHMNVGQFSTGTFYRYANIDLAGLLRNLDGDTAAARELVSEFLRAFLGTVPSGKQNATAAMTLPDLAHVVVRSDRPMSYAPAFEAAVRGTEGFAPASVSRLSDYAGKLGQLWWPDTVLSSAHAGIDDKPVEHLGERLTGYPKLVETAVAAAYPGDGS</sequence>
<keyword evidence="2" id="KW-1185">Reference proteome</keyword>